<sequence>MKTEKAYIATLSSYLITLLILLISTFASAPDNDMELWLYLASGIGIWLFKILPLLLFIPGLIKRKHSTTAWLSYMSMLYFVLAILLAFTPGANVWGWAMAASTMVLFIATMLYTRWRKADLKEQS</sequence>
<accession>A0ABS7ZNM8</accession>
<comment type="caution">
    <text evidence="2">The sequence shown here is derived from an EMBL/GenBank/DDBJ whole genome shotgun (WGS) entry which is preliminary data.</text>
</comment>
<name>A0ABS7ZNM8_9GAMM</name>
<protein>
    <submittedName>
        <fullName evidence="2">DUF2069 domain-containing protein</fullName>
    </submittedName>
</protein>
<keyword evidence="3" id="KW-1185">Reference proteome</keyword>
<feature type="transmembrane region" description="Helical" evidence="1">
    <location>
        <begin position="36"/>
        <end position="58"/>
    </location>
</feature>
<evidence type="ECO:0000256" key="1">
    <source>
        <dbReference type="SAM" id="Phobius"/>
    </source>
</evidence>
<evidence type="ECO:0000313" key="3">
    <source>
        <dbReference type="Proteomes" id="UP000714380"/>
    </source>
</evidence>
<feature type="transmembrane region" description="Helical" evidence="1">
    <location>
        <begin position="7"/>
        <end position="30"/>
    </location>
</feature>
<evidence type="ECO:0000313" key="2">
    <source>
        <dbReference type="EMBL" id="MCA6063306.1"/>
    </source>
</evidence>
<dbReference type="EMBL" id="JAEDAH010000032">
    <property type="protein sequence ID" value="MCA6063306.1"/>
    <property type="molecule type" value="Genomic_DNA"/>
</dbReference>
<keyword evidence="1" id="KW-0472">Membrane</keyword>
<keyword evidence="1" id="KW-0812">Transmembrane</keyword>
<organism evidence="2 3">
    <name type="scientific">Thalassolituus marinus</name>
    <dbReference type="NCBI Taxonomy" id="671053"/>
    <lineage>
        <taxon>Bacteria</taxon>
        <taxon>Pseudomonadati</taxon>
        <taxon>Pseudomonadota</taxon>
        <taxon>Gammaproteobacteria</taxon>
        <taxon>Oceanospirillales</taxon>
        <taxon>Oceanospirillaceae</taxon>
        <taxon>Thalassolituus</taxon>
    </lineage>
</organism>
<gene>
    <name evidence="2" type="ORF">I9W95_06765</name>
</gene>
<keyword evidence="1" id="KW-1133">Transmembrane helix</keyword>
<proteinExistence type="predicted"/>
<feature type="transmembrane region" description="Helical" evidence="1">
    <location>
        <begin position="94"/>
        <end position="114"/>
    </location>
</feature>
<feature type="transmembrane region" description="Helical" evidence="1">
    <location>
        <begin position="70"/>
        <end position="88"/>
    </location>
</feature>
<dbReference type="Proteomes" id="UP000714380">
    <property type="component" value="Unassembled WGS sequence"/>
</dbReference>
<reference evidence="2 3" key="1">
    <citation type="submission" date="2020-12" db="EMBL/GenBank/DDBJ databases">
        <title>Novel Thalassolituus-related marine hydrocarbonoclastic bacteria mediated algae-derived hydrocarbons mineralization in twilight zone of the northern South China Sea.</title>
        <authorList>
            <person name="Dong C."/>
        </authorList>
    </citation>
    <scope>NUCLEOTIDE SEQUENCE [LARGE SCALE GENOMIC DNA]</scope>
    <source>
        <strain evidence="2 3">IMCC1826</strain>
    </source>
</reference>
<dbReference type="RefSeq" id="WP_225673183.1">
    <property type="nucleotide sequence ID" value="NZ_JAEDAH010000032.1"/>
</dbReference>
<dbReference type="Pfam" id="PF09842">
    <property type="entry name" value="DUF2069"/>
    <property type="match status" value="1"/>
</dbReference>
<dbReference type="InterPro" id="IPR018643">
    <property type="entry name" value="DUF2069_membrane"/>
</dbReference>